<keyword evidence="3 9" id="KW-0227">DNA damage</keyword>
<dbReference type="Gene3D" id="3.40.50.300">
    <property type="entry name" value="P-loop containing nucleotide triphosphate hydrolases"/>
    <property type="match status" value="2"/>
</dbReference>
<feature type="coiled-coil region" evidence="9">
    <location>
        <begin position="623"/>
        <end position="733"/>
    </location>
</feature>
<feature type="binding site" evidence="9 10">
    <location>
        <position position="454"/>
    </location>
    <ligand>
        <name>Zn(2+)</name>
        <dbReference type="ChEBI" id="CHEBI:29105"/>
    </ligand>
</feature>
<evidence type="ECO:0000256" key="5">
    <source>
        <dbReference type="ARBA" id="ARBA00022833"/>
    </source>
</evidence>
<evidence type="ECO:0000313" key="12">
    <source>
        <dbReference type="EMBL" id="SIM51157.1"/>
    </source>
</evidence>
<evidence type="ECO:0000313" key="13">
    <source>
        <dbReference type="EMBL" id="SJK84514.1"/>
    </source>
</evidence>
<comment type="cofactor">
    <cofactor evidence="9">
        <name>Zn(2+)</name>
        <dbReference type="ChEBI" id="CHEBI:29105"/>
    </cofactor>
    <text evidence="9">Binds 1 zinc ion per homodimer.</text>
</comment>
<evidence type="ECO:0000256" key="2">
    <source>
        <dbReference type="ARBA" id="ARBA00022741"/>
    </source>
</evidence>
<reference evidence="13" key="2">
    <citation type="submission" date="2016-06" db="EMBL/GenBank/DDBJ databases">
        <authorList>
            <person name="Olsen C.W."/>
            <person name="Carey S."/>
            <person name="Hinshaw L."/>
            <person name="Karasin A.I."/>
        </authorList>
    </citation>
    <scope>NUCLEOTIDE SEQUENCE [LARGE SCALE GENOMIC DNA]</scope>
    <source>
        <strain evidence="13">PM4</strain>
    </source>
</reference>
<gene>
    <name evidence="9" type="primary">rad50</name>
    <name evidence="13" type="ORF">CPM_0645</name>
    <name evidence="12" type="ORF">CSP5_0667</name>
</gene>
<dbReference type="InterPro" id="IPR027417">
    <property type="entry name" value="P-loop_NTPase"/>
</dbReference>
<evidence type="ECO:0000256" key="6">
    <source>
        <dbReference type="ARBA" id="ARBA00022840"/>
    </source>
</evidence>
<evidence type="ECO:0000256" key="10">
    <source>
        <dbReference type="PROSITE-ProRule" id="PRU00471"/>
    </source>
</evidence>
<dbReference type="GO" id="GO:0005524">
    <property type="term" value="F:ATP binding"/>
    <property type="evidence" value="ECO:0007669"/>
    <property type="project" value="UniProtKB-UniRule"/>
</dbReference>
<keyword evidence="1 9" id="KW-0479">Metal-binding</keyword>
<dbReference type="GO" id="GO:0016887">
    <property type="term" value="F:ATP hydrolysis activity"/>
    <property type="evidence" value="ECO:0007669"/>
    <property type="project" value="UniProtKB-UniRule"/>
</dbReference>
<evidence type="ECO:0000313" key="15">
    <source>
        <dbReference type="Proteomes" id="UP000195607"/>
    </source>
</evidence>
<keyword evidence="2 9" id="KW-0547">Nucleotide-binding</keyword>
<evidence type="ECO:0000256" key="8">
    <source>
        <dbReference type="ARBA" id="ARBA00023204"/>
    </source>
</evidence>
<evidence type="ECO:0000256" key="9">
    <source>
        <dbReference type="HAMAP-Rule" id="MF_00449"/>
    </source>
</evidence>
<comment type="function">
    <text evidence="9">Part of the Rad50/Mre11 complex, which is involved in the early steps of DNA double-strand break (DSB) repair. The complex may facilitate opening of the processed DNA ends to aid in the recruitment of HerA and NurA. Rad50 controls the balance between DNA end bridging and DNA resection via ATP-dependent structural rearrangements of the Rad50/Mre11 complex.</text>
</comment>
<organism evidence="12 15">
    <name type="scientific">Cuniculiplasma divulgatum</name>
    <dbReference type="NCBI Taxonomy" id="1673428"/>
    <lineage>
        <taxon>Archaea</taxon>
        <taxon>Methanobacteriati</taxon>
        <taxon>Thermoplasmatota</taxon>
        <taxon>Thermoplasmata</taxon>
        <taxon>Thermoplasmatales</taxon>
        <taxon>Cuniculiplasmataceae</taxon>
        <taxon>Cuniculiplasma</taxon>
    </lineage>
</organism>
<evidence type="ECO:0000259" key="11">
    <source>
        <dbReference type="PROSITE" id="PS51131"/>
    </source>
</evidence>
<dbReference type="SUPFAM" id="SSF52540">
    <property type="entry name" value="P-loop containing nucleoside triphosphate hydrolases"/>
    <property type="match status" value="2"/>
</dbReference>
<comment type="similarity">
    <text evidence="9">Belongs to the SMC family. RAD50 subfamily.</text>
</comment>
<accession>A0A1N5TSD1</accession>
<evidence type="ECO:0000256" key="1">
    <source>
        <dbReference type="ARBA" id="ARBA00022723"/>
    </source>
</evidence>
<comment type="caution">
    <text evidence="9">Lacks conserved residue(s) required for the propagation of feature annotation.</text>
</comment>
<dbReference type="Gene3D" id="1.10.287.510">
    <property type="entry name" value="Helix hairpin bin"/>
    <property type="match status" value="1"/>
</dbReference>
<proteinExistence type="inferred from homology"/>
<dbReference type="PANTHER" id="PTHR32114">
    <property type="entry name" value="ABC TRANSPORTER ABCH.3"/>
    <property type="match status" value="1"/>
</dbReference>
<dbReference type="Pfam" id="PF04423">
    <property type="entry name" value="Rad50_zn_hook"/>
    <property type="match status" value="1"/>
</dbReference>
<sequence length="901" mass="104450">MIIENVKMENFLSHSHSDVNLGTGINIILGQNGSGKSSIFEAIKVAFFGQGESERKRVVSYNSTMANIQVRFRIGTHEYEVYRQIENKKDRETTRSAALLMDGQKLAEGASAVSNEIQNIMGISKSAFINSIYVDQGQIDSLVKESPAERKDVFNEIIGLKNYDKAFSEVDRIVKGMSERIGQYEYLTDDLKKTNDEKARKEEELKNVILEENKNHLDMDQTERLKDNINEKHRKFIEKTGKLQSQIESTEKAKKEMDELERKIVDLREGLKNLDSLKRKQIEMENSDLYLNGDKITLIEQSLRQIEDEKNQINQLEKELESLRESAKEINSLNKRYSELNSKIKEIEEKEKEREQTSEGNYKYINLEKEVGKKLSEVEKSKKMLKEIEKSLPERIVSQKMSFDDVEEEIKKLRTEESEKASEIATCSTVIKRLTDEITKLKAKIDELENERQCPLCGQELTQEHRSRVMEEYRTQIEKSEEEINSNKSKQSALRKKIENLNASIEAFSSNYVRNYFKINDDISRTEKEINSMQNDLNGTRDAHIKYEQILSFLKDSEKIKKEFRELESKMSGLKGTVESLNKQDIPEKINARRKKIDEIETDIKSNQKSYSLWQQGKRSQDFDKLKKAIMELKVEIESYLRQEDSLKDAKTRQDSLRVLIENANTEIGKLKEEINQFGDIDRELSDINSRYSDLVERRVNLTGQKSSLNTSIQDLEKNIEKFKGDLEEIERTKKLHDFLVLVRKAFNRDGIPQLIRQMALESINSITRNLISRFNLNMEDIRISDDLDVDIMQYGEVKNITQLSGGEKTAVSIAMRLAIAKYLGRNISTIMMDEPTIYLDEERRNDLREILQYAMKDLSDEGIFPQIVIITHHTELETAADISLHVSKVDGRSVVENSSY</sequence>
<protein>
    <recommendedName>
        <fullName evidence="9">DNA double-strand break repair Rad50 ATPase</fullName>
    </recommendedName>
</protein>
<evidence type="ECO:0000256" key="7">
    <source>
        <dbReference type="ARBA" id="ARBA00023054"/>
    </source>
</evidence>
<feature type="binding site" evidence="9 10">
    <location>
        <position position="457"/>
    </location>
    <ligand>
        <name>Zn(2+)</name>
        <dbReference type="ChEBI" id="CHEBI:29105"/>
    </ligand>
</feature>
<keyword evidence="8 9" id="KW-0234">DNA repair</keyword>
<reference evidence="12 15" key="1">
    <citation type="submission" date="2016-04" db="EMBL/GenBank/DDBJ databases">
        <authorList>
            <person name="Evans L.H."/>
            <person name="Alamgir A."/>
            <person name="Owens N."/>
            <person name="Weber N.D."/>
            <person name="Virtaneva K."/>
            <person name="Barbian K."/>
            <person name="Babar A."/>
            <person name="Rosenke K."/>
        </authorList>
    </citation>
    <scope>NUCLEOTIDE SEQUENCE [LARGE SCALE GENOMIC DNA]</scope>
    <source>
        <strain evidence="12">S5</strain>
        <strain evidence="15">S5(T) (JCM 30642 \VKM B-2941)</strain>
    </source>
</reference>
<feature type="domain" description="Zinc-hook" evidence="11">
    <location>
        <begin position="403"/>
        <end position="506"/>
    </location>
</feature>
<dbReference type="AlphaFoldDB" id="A0A1N5TSD1"/>
<feature type="binding site" evidence="9">
    <location>
        <begin position="32"/>
        <end position="38"/>
    </location>
    <ligand>
        <name>ATP</name>
        <dbReference type="ChEBI" id="CHEBI:30616"/>
    </ligand>
</feature>
<comment type="subunit">
    <text evidence="9">Homodimer. Forms a heterotetramer composed of two Mre11 subunits and two Rad50 subunits.</text>
</comment>
<dbReference type="InterPro" id="IPR013134">
    <property type="entry name" value="Zn_hook_RAD50"/>
</dbReference>
<evidence type="ECO:0000313" key="14">
    <source>
        <dbReference type="Proteomes" id="UP000187822"/>
    </source>
</evidence>
<dbReference type="STRING" id="1673428.CPM_0645"/>
<dbReference type="KEGG" id="cdiv:CPM_0645"/>
<feature type="binding site" evidence="9">
    <location>
        <position position="136"/>
    </location>
    <ligand>
        <name>ATP</name>
        <dbReference type="ChEBI" id="CHEBI:30616"/>
    </ligand>
</feature>
<feature type="coiled-coil region" evidence="9">
    <location>
        <begin position="396"/>
        <end position="497"/>
    </location>
</feature>
<dbReference type="InterPro" id="IPR038729">
    <property type="entry name" value="Rad50/SbcC_AAA"/>
</dbReference>
<dbReference type="GO" id="GO:0008270">
    <property type="term" value="F:zinc ion binding"/>
    <property type="evidence" value="ECO:0007669"/>
    <property type="project" value="UniProtKB-UniRule"/>
</dbReference>
<dbReference type="Proteomes" id="UP000187822">
    <property type="component" value="Chromosome I"/>
</dbReference>
<dbReference type="InterPro" id="IPR022982">
    <property type="entry name" value="Rad50_ATPase_archaeal"/>
</dbReference>
<dbReference type="OrthoDB" id="25344at2157"/>
<dbReference type="SUPFAM" id="SSF75712">
    <property type="entry name" value="Rad50 coiled-coil Zn hook"/>
    <property type="match status" value="1"/>
</dbReference>
<keyword evidence="4 9" id="KW-0378">Hydrolase</keyword>
<dbReference type="GO" id="GO:0006302">
    <property type="term" value="P:double-strand break repair"/>
    <property type="evidence" value="ECO:0007669"/>
    <property type="project" value="UniProtKB-UniRule"/>
</dbReference>
<dbReference type="EMBL" id="LT719092">
    <property type="protein sequence ID" value="SJK84514.1"/>
    <property type="molecule type" value="Genomic_DNA"/>
</dbReference>
<reference evidence="14" key="3">
    <citation type="submission" date="2016-06" db="EMBL/GenBank/DDBJ databases">
        <authorList>
            <person name="Toshchakov V.S."/>
        </authorList>
    </citation>
    <scope>NUCLEOTIDE SEQUENCE [LARGE SCALE GENOMIC DNA]</scope>
    <source>
        <strain>PM4 (JCM 30641</strain>
        <strain evidence="14">\VKM B-2940)</strain>
    </source>
</reference>
<feature type="coiled-coil region" evidence="9">
    <location>
        <begin position="523"/>
        <end position="584"/>
    </location>
</feature>
<dbReference type="Pfam" id="PF13476">
    <property type="entry name" value="AAA_23"/>
    <property type="match status" value="1"/>
</dbReference>
<name>A0A1N5TSD1_9ARCH</name>
<dbReference type="PROSITE" id="PS51131">
    <property type="entry name" value="ZN_HOOK"/>
    <property type="match status" value="1"/>
</dbReference>
<keyword evidence="5 9" id="KW-0862">Zinc</keyword>
<keyword evidence="14" id="KW-1185">Reference proteome</keyword>
<dbReference type="PANTHER" id="PTHR32114:SF2">
    <property type="entry name" value="ABC TRANSPORTER ABCH.3"/>
    <property type="match status" value="1"/>
</dbReference>
<comment type="domain">
    <text evidence="9">The two conserved Cys that bind zinc constitute the zinc-hook, which separates the large intramolecular coiled coil regions. The 2 Cys residues coordinate one molecule of zinc with the help of the 2 Cys residues of the zinc-hook of another Rad50 molecule, thereby forming a V-shaped homodimer.</text>
</comment>
<dbReference type="EMBL" id="LT671858">
    <property type="protein sequence ID" value="SIM51157.1"/>
    <property type="molecule type" value="Genomic_DNA"/>
</dbReference>
<evidence type="ECO:0000256" key="3">
    <source>
        <dbReference type="ARBA" id="ARBA00022763"/>
    </source>
</evidence>
<keyword evidence="7 9" id="KW-0175">Coiled coil</keyword>
<dbReference type="HAMAP" id="MF_00449">
    <property type="entry name" value="RAD50"/>
    <property type="match status" value="1"/>
</dbReference>
<dbReference type="GeneID" id="41587949"/>
<dbReference type="Proteomes" id="UP000195607">
    <property type="component" value="Chromosome I"/>
</dbReference>
<dbReference type="Pfam" id="PF13558">
    <property type="entry name" value="SbcC_Walker_B"/>
    <property type="match status" value="1"/>
</dbReference>
<evidence type="ECO:0000256" key="4">
    <source>
        <dbReference type="ARBA" id="ARBA00022801"/>
    </source>
</evidence>
<feature type="coiled-coil region" evidence="9">
    <location>
        <begin position="184"/>
        <end position="360"/>
    </location>
</feature>
<keyword evidence="6 9" id="KW-0067">ATP-binding</keyword>
<dbReference type="RefSeq" id="WP_077076043.1">
    <property type="nucleotide sequence ID" value="NZ_LT671858.1"/>
</dbReference>